<protein>
    <recommendedName>
        <fullName evidence="3">CYTH domain-containing protein</fullName>
    </recommendedName>
</protein>
<dbReference type="AlphaFoldDB" id="A0A2A6E3R2"/>
<dbReference type="Proteomes" id="UP000243688">
    <property type="component" value="Unassembled WGS sequence"/>
</dbReference>
<evidence type="ECO:0000313" key="1">
    <source>
        <dbReference type="EMBL" id="PDO11770.1"/>
    </source>
</evidence>
<evidence type="ECO:0000313" key="2">
    <source>
        <dbReference type="Proteomes" id="UP000243688"/>
    </source>
</evidence>
<proteinExistence type="predicted"/>
<sequence length="198" mass="24033">MDEGYEVEYRNLELCFDRRQIHEMLRWLVREGYSLFWHEGDAQLIVSIRLGRKLVKMKFERTGERFKMMGDYSFRDGKLSEWMEKMINDTRGHAIVRRFEDRRVRIENIMFGEIVRTVEIVGSDRKTVYSKHPVVTYEDMLRAFRNRRAEERIPVLRLELDYELATLYDALQSGDDDQIRRSTERLNELRLEMLRLEV</sequence>
<dbReference type="EMBL" id="MOXJ01000001">
    <property type="protein sequence ID" value="PDO11770.1"/>
    <property type="molecule type" value="Genomic_DNA"/>
</dbReference>
<accession>A0A2A6E3R2</accession>
<comment type="caution">
    <text evidence="1">The sequence shown here is derived from an EMBL/GenBank/DDBJ whole genome shotgun (WGS) entry which is preliminary data.</text>
</comment>
<gene>
    <name evidence="1" type="ORF">BLM47_01355</name>
</gene>
<organism evidence="1 2">
    <name type="scientific">Candidatus Reconcilbacillus cellulovorans</name>
    <dbReference type="NCBI Taxonomy" id="1906605"/>
    <lineage>
        <taxon>Bacteria</taxon>
        <taxon>Bacillati</taxon>
        <taxon>Bacillota</taxon>
        <taxon>Bacilli</taxon>
        <taxon>Bacillales</taxon>
        <taxon>Paenibacillaceae</taxon>
        <taxon>Candidatus Reconcilbacillus</taxon>
    </lineage>
</organism>
<name>A0A2A6E3R2_9BACL</name>
<evidence type="ECO:0008006" key="3">
    <source>
        <dbReference type="Google" id="ProtNLM"/>
    </source>
</evidence>
<reference evidence="1 2" key="1">
    <citation type="submission" date="2016-12" db="EMBL/GenBank/DDBJ databases">
        <title>Candidatus Reconcilibacillus cellulovorans genome.</title>
        <authorList>
            <person name="Kolinko S."/>
            <person name="Wu Y.-W."/>
            <person name="Tachea F."/>
            <person name="Denzel E."/>
            <person name="Hiras J."/>
            <person name="Baecker N."/>
            <person name="Chan L.J."/>
            <person name="Eichorst S.A."/>
            <person name="Frey D."/>
            <person name="Adams P.D."/>
            <person name="Pray T."/>
            <person name="Tanjore D."/>
            <person name="Petzold C.J."/>
            <person name="Gladden J.M."/>
            <person name="Simmons B.A."/>
            <person name="Singer S.W."/>
        </authorList>
    </citation>
    <scope>NUCLEOTIDE SEQUENCE [LARGE SCALE GENOMIC DNA]</scope>
    <source>
        <strain evidence="1">JTherm</strain>
    </source>
</reference>